<keyword evidence="6" id="KW-0472">Membrane</keyword>
<dbReference type="Proteomes" id="UP000809290">
    <property type="component" value="Unassembled WGS sequence"/>
</dbReference>
<evidence type="ECO:0000256" key="6">
    <source>
        <dbReference type="SAM" id="Phobius"/>
    </source>
</evidence>
<feature type="domain" description="Gram-positive cocci surface proteins LPxTG" evidence="8">
    <location>
        <begin position="2101"/>
        <end position="2134"/>
    </location>
</feature>
<keyword evidence="6" id="KW-1133">Transmembrane helix</keyword>
<evidence type="ECO:0000256" key="1">
    <source>
        <dbReference type="ARBA" id="ARBA00022512"/>
    </source>
</evidence>
<feature type="compositionally biased region" description="Basic and acidic residues" evidence="5">
    <location>
        <begin position="1848"/>
        <end position="1871"/>
    </location>
</feature>
<feature type="compositionally biased region" description="Basic and acidic residues" evidence="5">
    <location>
        <begin position="1199"/>
        <end position="1242"/>
    </location>
</feature>
<feature type="signal peptide" evidence="7">
    <location>
        <begin position="1"/>
        <end position="28"/>
    </location>
</feature>
<keyword evidence="10" id="KW-1185">Reference proteome</keyword>
<feature type="compositionally biased region" description="Basic and acidic residues" evidence="5">
    <location>
        <begin position="1308"/>
        <end position="1351"/>
    </location>
</feature>
<feature type="compositionally biased region" description="Basic and acidic residues" evidence="5">
    <location>
        <begin position="1801"/>
        <end position="1818"/>
    </location>
</feature>
<evidence type="ECO:0000259" key="8">
    <source>
        <dbReference type="PROSITE" id="PS50847"/>
    </source>
</evidence>
<keyword evidence="1" id="KW-0134">Cell wall</keyword>
<feature type="region of interest" description="Disordered" evidence="5">
    <location>
        <begin position="1891"/>
        <end position="1947"/>
    </location>
</feature>
<evidence type="ECO:0000256" key="3">
    <source>
        <dbReference type="ARBA" id="ARBA00022729"/>
    </source>
</evidence>
<feature type="region of interest" description="Disordered" evidence="5">
    <location>
        <begin position="615"/>
        <end position="1476"/>
    </location>
</feature>
<evidence type="ECO:0000313" key="9">
    <source>
        <dbReference type="EMBL" id="MBM7816561.1"/>
    </source>
</evidence>
<keyword evidence="4" id="KW-0572">Peptidoglycan-anchor</keyword>
<feature type="region of interest" description="Disordered" evidence="5">
    <location>
        <begin position="542"/>
        <end position="572"/>
    </location>
</feature>
<organism evidence="9 10">
    <name type="scientific">Brevibacterium paucivorans</name>
    <dbReference type="NCBI Taxonomy" id="170994"/>
    <lineage>
        <taxon>Bacteria</taxon>
        <taxon>Bacillati</taxon>
        <taxon>Actinomycetota</taxon>
        <taxon>Actinomycetes</taxon>
        <taxon>Micrococcales</taxon>
        <taxon>Brevibacteriaceae</taxon>
        <taxon>Brevibacterium</taxon>
    </lineage>
</organism>
<feature type="compositionally biased region" description="Basic and acidic residues" evidence="5">
    <location>
        <begin position="545"/>
        <end position="565"/>
    </location>
</feature>
<feature type="compositionally biased region" description="Basic and acidic residues" evidence="5">
    <location>
        <begin position="763"/>
        <end position="806"/>
    </location>
</feature>
<evidence type="ECO:0000313" key="10">
    <source>
        <dbReference type="Proteomes" id="UP000809290"/>
    </source>
</evidence>
<protein>
    <submittedName>
        <fullName evidence="9">Rib/alpha/Esp surface antigen-like repeat protein</fullName>
    </submittedName>
</protein>
<evidence type="ECO:0000256" key="7">
    <source>
        <dbReference type="SAM" id="SignalP"/>
    </source>
</evidence>
<dbReference type="RefSeq" id="WP_204515311.1">
    <property type="nucleotide sequence ID" value="NZ_JAFBCP010000001.1"/>
</dbReference>
<feature type="compositionally biased region" description="Basic and acidic residues" evidence="5">
    <location>
        <begin position="1417"/>
        <end position="1438"/>
    </location>
</feature>
<feature type="compositionally biased region" description="Basic and acidic residues" evidence="5">
    <location>
        <begin position="1713"/>
        <end position="1736"/>
    </location>
</feature>
<feature type="transmembrane region" description="Helical" evidence="6">
    <location>
        <begin position="2108"/>
        <end position="2127"/>
    </location>
</feature>
<keyword evidence="6" id="KW-0812">Transmembrane</keyword>
<feature type="chain" id="PRO_5046738189" evidence="7">
    <location>
        <begin position="29"/>
        <end position="2134"/>
    </location>
</feature>
<feature type="compositionally biased region" description="Basic and acidic residues" evidence="5">
    <location>
        <begin position="622"/>
        <end position="634"/>
    </location>
</feature>
<dbReference type="InterPro" id="IPR044055">
    <property type="entry name" value="RibLong"/>
</dbReference>
<reference evidence="9 10" key="1">
    <citation type="submission" date="2021-01" db="EMBL/GenBank/DDBJ databases">
        <title>Sequencing the genomes of 1000 actinobacteria strains.</title>
        <authorList>
            <person name="Klenk H.-P."/>
        </authorList>
    </citation>
    <scope>NUCLEOTIDE SEQUENCE [LARGE SCALE GENOMIC DNA]</scope>
    <source>
        <strain evidence="9 10">DSM 13657</strain>
    </source>
</reference>
<dbReference type="NCBIfam" id="NF038186">
    <property type="entry name" value="YPDG_rpt"/>
    <property type="match status" value="11"/>
</dbReference>
<dbReference type="InterPro" id="IPR028974">
    <property type="entry name" value="TSP_type-3_rpt"/>
</dbReference>
<dbReference type="Pfam" id="PF18957">
    <property type="entry name" value="RibLong"/>
    <property type="match status" value="11"/>
</dbReference>
<feature type="region of interest" description="Disordered" evidence="5">
    <location>
        <begin position="1798"/>
        <end position="1871"/>
    </location>
</feature>
<feature type="compositionally biased region" description="Basic and acidic residues" evidence="5">
    <location>
        <begin position="1612"/>
        <end position="1653"/>
    </location>
</feature>
<dbReference type="PROSITE" id="PS50847">
    <property type="entry name" value="GRAM_POS_ANCHORING"/>
    <property type="match status" value="1"/>
</dbReference>
<feature type="region of interest" description="Disordered" evidence="5">
    <location>
        <begin position="1504"/>
        <end position="1571"/>
    </location>
</feature>
<comment type="caution">
    <text evidence="9">The sequence shown here is derived from an EMBL/GenBank/DDBJ whole genome shotgun (WGS) entry which is preliminary data.</text>
</comment>
<dbReference type="SUPFAM" id="SSF103647">
    <property type="entry name" value="TSP type-3 repeat"/>
    <property type="match status" value="1"/>
</dbReference>
<accession>A0ABS2SJX0</accession>
<feature type="region of interest" description="Disordered" evidence="5">
    <location>
        <begin position="1588"/>
        <end position="1764"/>
    </location>
</feature>
<feature type="compositionally biased region" description="Basic and acidic residues" evidence="5">
    <location>
        <begin position="872"/>
        <end position="921"/>
    </location>
</feature>
<proteinExistence type="predicted"/>
<evidence type="ECO:0000256" key="4">
    <source>
        <dbReference type="ARBA" id="ARBA00023088"/>
    </source>
</evidence>
<feature type="compositionally biased region" description="Basic and acidic residues" evidence="5">
    <location>
        <begin position="1090"/>
        <end position="1139"/>
    </location>
</feature>
<evidence type="ECO:0000256" key="5">
    <source>
        <dbReference type="SAM" id="MobiDB-lite"/>
    </source>
</evidence>
<feature type="compositionally biased region" description="Basic and acidic residues" evidence="5">
    <location>
        <begin position="981"/>
        <end position="1024"/>
    </location>
</feature>
<feature type="compositionally biased region" description="Acidic residues" evidence="5">
    <location>
        <begin position="635"/>
        <end position="657"/>
    </location>
</feature>
<dbReference type="InterPro" id="IPR019931">
    <property type="entry name" value="LPXTG_anchor"/>
</dbReference>
<evidence type="ECO:0000256" key="2">
    <source>
        <dbReference type="ARBA" id="ARBA00022525"/>
    </source>
</evidence>
<keyword evidence="3 7" id="KW-0732">Signal</keyword>
<gene>
    <name evidence="9" type="ORF">JOE56_001255</name>
</gene>
<name>A0ABS2SJX0_9MICO</name>
<keyword evidence="2" id="KW-0964">Secreted</keyword>
<feature type="compositionally biased region" description="Basic and acidic residues" evidence="5">
    <location>
        <begin position="1754"/>
        <end position="1764"/>
    </location>
</feature>
<feature type="compositionally biased region" description="Basic and acidic residues" evidence="5">
    <location>
        <begin position="676"/>
        <end position="703"/>
    </location>
</feature>
<sequence length="2134" mass="228245">MRPISRKRSLRVAATGLTLAMAAAFAPGAVPSALDAPAAANTLLEPDAVNSPGERNARQTVNGNVYWDREGTQSTKSGIDTPLENVTVYAQWMDERVKGYTVSPVYKTTTRADGSYTVHFPTYKDAAGVEHKFTANPYQKLRVWIENPDADRFQVSFQEGDGVFKDSVNRYNSTWDVATNRVNEQNIALTERPQTWLSLPEAQRTESEAEQDRGNIKGRVFWDQQNYIGGGDVPSYNFAHGDVAIPKAKVIGSYLRDEVVNVLEKWKKDNPGYTREQFVQAQKDAIAKFETDNPGKSAIAETVTATTDAQGRYVLQFKGTYGVSSTNIGTLPNEEAKKLFHTVADSAAAGRWATSGGDVAQGVGAGKVSKHINRDYVYVYLETDESANVNPDNFRQAYFQDPAWDARYATKPEYGDIENSDFALKPSKPGFDVVDYNTTDKPAFKGTTVQTRTVGLVPNSPYTIQWYDAAGNKVGTKCDVTTDNFGAAKSCPLTVPDTAKAGDVYTAMVLLPDGTPYLDDSFIVQDPIANSIDPEYEGKFVVPGEETKSSPTFKDKDGKDVKAPEGSKFSIPEDFEVPEGYEVSIDENTGEITVTFPDKSKLNKDTVEEFDVPVTVTYPDGSTDKTDANFKLDTDGDGEPDVTDPDDDGDGIPDDEDSNPKVPNQNTIYEPGYEDGSGKPGEDVKIDEPTFKDKDGKDTKAPEGTKFTPGENAPEGVTIDENTGEITVPIPEDAKPGDKITVPVEVTYPDGSKDTVNVTVTVEKPDTPAPSEKDNEKFEPGYEDGSGKPGEDVKIDKPEFKDKDGNPTEAPEGTKFTPGENAPEGVTIDENTGEITVPIPEDAKPGDKITVPVDVTYPDGSKDTVDVTVTVEKPDTPAPSEKDNEKFEPGYEDGSGKPGEDVKIDEPTFKDKDGKDTKAPEGTKFTPGENAPEGVTIDENTGEITVPIPEDAKPGDKITVPVDVTYPDGSKDTVDVTVTVEKPDTPAPSEKDNEKFEPGYEDGSGKPGEDVKIDKPEFKDKDGNPTEAPEGTKFTPGENAPEGVKVDENTGEITVPIPEDAKPGDKITVPVDVTYPDGSKDTVDVTVTVEKPDTPAPSEKDNEKFEPGYEDGSGKPGEDVKIDEPTFKDKDGKDTKAPEGTKFTPGENAPEGVTIDENTGEITVPIPEDAKPGDKITVPVDVTYPDGSKDTVDVTVTVEKPDTPAPSEKDNEKFEPGYEDGSGKPGEDVKIDKPEFKDKDGNPTEAPEGTKFTPGENAPEGVTIDENTGEITVPIPEDAKPGDKITVPVDVTYPDGSKDTVDVTVTVEKPDTPAPSEKDNEKFEPGYEDGSGKPGEDVKIDKPEFKDKDGNPTEAPEGTKFTPGENAPEGVKVDENTGEITVPIPEDAKPGDKITVPVDVTYPDGSKDTVDVTVTVEKPDTPAPSEKDNEKFEPEYKDGFGQPGTKAPIDAPTFTDKDGNKVIVPEGTKFGTDKDGVEVAEDGSLKVQIPADAKPGDEIKVPVTVTYPDGSKDNVDVTVTVTDPDKKPEWGDDEGAPGDKVTVPNEGGDVPEGSTTEVEGPGKAEIDENGNLVVDIEEDAKPGDKIVVEVKDPEGNTIDESTVTVTEPPAPAEKDNEKFEPEYEDGSGKPGEDVKVEKPEFKDKDGKETKAPEGTKFTPGENAPEGVKVDENTGEITVPIPEDAKPGDKITVPVDVTYPDGSKDTVDVTVTVEKPDAPAEKPDWKDDKGKPGDKVEIPNTGGPVEDGTTVETEGPGKAEIDEDGKIVVDINDDAKPGDKIKVVVKDKDGKVIDEVTVTVEKPGDKKPEAPAPAEKPDWNDNNGKPGDNVVIPNEGGKVEDGTTVEVEGPGKAEIDKDGNIRVGIDKDAKPGDKIKVVVKDKDGKVIDEVTVTVEKPGDKQPDAPAPADKPDWNDNKGNPGDNVVIPNEGGKVPDGTTVEVEGPGKAEIDKDGNIRVGIDKDAKPGDKIKVVVKDKDGKVIDEVTVTVNDPKKTDAENYQPKWNDSTIKPGDTITLPNIGDKLPNGTTLEIKGKDLPNGWGVQIDKNGAIKVTAPSWAKPGDKVTIPVHVTYPDGSTEVVYFTVTVTGDADKGGSNDKGGPLPRTGVEVGAALAAATALIAGGIALIARSRRRNN</sequence>
<dbReference type="EMBL" id="JAFBCP010000001">
    <property type="protein sequence ID" value="MBM7816561.1"/>
    <property type="molecule type" value="Genomic_DNA"/>
</dbReference>